<evidence type="ECO:0000256" key="2">
    <source>
        <dbReference type="SAM" id="MobiDB-lite"/>
    </source>
</evidence>
<dbReference type="InterPro" id="IPR006517">
    <property type="entry name" value="Phage_terminase_lsu-like_C"/>
</dbReference>
<dbReference type="AlphaFoldDB" id="A0A7C9LLW1"/>
<gene>
    <name evidence="4" type="primary">terL</name>
    <name evidence="4" type="ORF">GO986_08980</name>
</gene>
<dbReference type="Proteomes" id="UP000483286">
    <property type="component" value="Unassembled WGS sequence"/>
</dbReference>
<comment type="caution">
    <text evidence="4">The sequence shown here is derived from an EMBL/GenBank/DDBJ whole genome shotgun (WGS) entry which is preliminary data.</text>
</comment>
<evidence type="ECO:0000256" key="1">
    <source>
        <dbReference type="ARBA" id="ARBA00022612"/>
    </source>
</evidence>
<feature type="region of interest" description="Disordered" evidence="2">
    <location>
        <begin position="515"/>
        <end position="551"/>
    </location>
</feature>
<evidence type="ECO:0000313" key="5">
    <source>
        <dbReference type="Proteomes" id="UP000483286"/>
    </source>
</evidence>
<dbReference type="RefSeq" id="WP_157458948.1">
    <property type="nucleotide sequence ID" value="NZ_WQLB01000009.1"/>
</dbReference>
<proteinExistence type="predicted"/>
<evidence type="ECO:0000313" key="4">
    <source>
        <dbReference type="EMBL" id="MVN86897.1"/>
    </source>
</evidence>
<protein>
    <submittedName>
        <fullName evidence="4">Phage terminase large subunit</fullName>
    </submittedName>
</protein>
<organism evidence="4 5">
    <name type="scientific">Deinococcus arboris</name>
    <dbReference type="NCBI Taxonomy" id="2682977"/>
    <lineage>
        <taxon>Bacteria</taxon>
        <taxon>Thermotogati</taxon>
        <taxon>Deinococcota</taxon>
        <taxon>Deinococci</taxon>
        <taxon>Deinococcales</taxon>
        <taxon>Deinococcaceae</taxon>
        <taxon>Deinococcus</taxon>
    </lineage>
</organism>
<feature type="compositionally biased region" description="Polar residues" evidence="2">
    <location>
        <begin position="521"/>
        <end position="531"/>
    </location>
</feature>
<dbReference type="Pfam" id="PF17289">
    <property type="entry name" value="Terminase_6C"/>
    <property type="match status" value="1"/>
</dbReference>
<keyword evidence="1" id="KW-1188">Viral release from host cell</keyword>
<dbReference type="NCBIfam" id="TIGR01630">
    <property type="entry name" value="psiM2_ORF9"/>
    <property type="match status" value="1"/>
</dbReference>
<dbReference type="InterPro" id="IPR035421">
    <property type="entry name" value="Terminase_6C"/>
</dbReference>
<name>A0A7C9LLW1_9DEIO</name>
<feature type="domain" description="Terminase large subunit gp17-like C-terminal" evidence="3">
    <location>
        <begin position="368"/>
        <end position="512"/>
    </location>
</feature>
<accession>A0A7C9LLW1</accession>
<sequence>MARKREVWPEWLDEDLLFAELAERELEERGELPEPQEVKPLTLREFVHEFWDVLEPGTPLAWGWALDAMCLHLEAAARREIKRLIINVPPGTMKSSLCNVFFPAWVWAELDAGERFLATAFNESLSIRDSMSCRRLVESPEYQERYGERVQLTRDQNSKSQFDTTARGRRLVKPITSATGARGNILLIDDPNNAAEIDSRAHRRTITRAYDQSLSRRGADPKRYVQIVIMQRLHEEDLTGHLERKGGWVILRLPEKYEPEYHTVTPIWEDPRKEPGELLFPEFRDEADYQQAELDLGTFGTAGQLQQRPVPEGGGVVKGWWWRYHAPAELLPSLPPLYLKVVAEDGSVTEVEAVVVPTPEAFDFELTSWDFAFKEKKDSDFVVGQAWGSRGADTFLRGQVRGRWDYVKSKAALVGFSEAWPGIPEHLVEDKANGTAIMTDLRSTLTGLIGYDPPGSKQSRVATESSTIEGGNVYLPHPNLAPWVASEYLKEWAQFPNGANDDQVDATTQALQRLKQKRKAWTQQQGKSQAQPTALPGLTGLGGQKTSAWRR</sequence>
<reference evidence="4 5" key="1">
    <citation type="submission" date="2019-12" db="EMBL/GenBank/DDBJ databases">
        <title>Deinococcus sp. HMF7620 Genome sequencing and assembly.</title>
        <authorList>
            <person name="Kang H."/>
            <person name="Kim H."/>
            <person name="Joh K."/>
        </authorList>
    </citation>
    <scope>NUCLEOTIDE SEQUENCE [LARGE SCALE GENOMIC DNA]</scope>
    <source>
        <strain evidence="4 5">HMF7620</strain>
    </source>
</reference>
<dbReference type="EMBL" id="WQLB01000009">
    <property type="protein sequence ID" value="MVN86897.1"/>
    <property type="molecule type" value="Genomic_DNA"/>
</dbReference>
<keyword evidence="5" id="KW-1185">Reference proteome</keyword>
<evidence type="ECO:0000259" key="3">
    <source>
        <dbReference type="Pfam" id="PF17289"/>
    </source>
</evidence>